<keyword evidence="5" id="KW-0418">Kinase</keyword>
<dbReference type="CDD" id="cd14014">
    <property type="entry name" value="STKc_PknB_like"/>
    <property type="match status" value="1"/>
</dbReference>
<dbReference type="InterPro" id="IPR011009">
    <property type="entry name" value="Kinase-like_dom_sf"/>
</dbReference>
<evidence type="ECO:0000313" key="11">
    <source>
        <dbReference type="Proteomes" id="UP001595872"/>
    </source>
</evidence>
<evidence type="ECO:0000256" key="8">
    <source>
        <dbReference type="ARBA" id="ARBA00048679"/>
    </source>
</evidence>
<comment type="catalytic activity">
    <reaction evidence="8">
        <text>L-seryl-[protein] + ATP = O-phospho-L-seryl-[protein] + ADP + H(+)</text>
        <dbReference type="Rhea" id="RHEA:17989"/>
        <dbReference type="Rhea" id="RHEA-COMP:9863"/>
        <dbReference type="Rhea" id="RHEA-COMP:11604"/>
        <dbReference type="ChEBI" id="CHEBI:15378"/>
        <dbReference type="ChEBI" id="CHEBI:29999"/>
        <dbReference type="ChEBI" id="CHEBI:30616"/>
        <dbReference type="ChEBI" id="CHEBI:83421"/>
        <dbReference type="ChEBI" id="CHEBI:456216"/>
        <dbReference type="EC" id="2.7.11.1"/>
    </reaction>
</comment>
<dbReference type="SUPFAM" id="SSF48452">
    <property type="entry name" value="TPR-like"/>
    <property type="match status" value="1"/>
</dbReference>
<dbReference type="Pfam" id="PF00069">
    <property type="entry name" value="Pkinase"/>
    <property type="match status" value="1"/>
</dbReference>
<evidence type="ECO:0000256" key="4">
    <source>
        <dbReference type="ARBA" id="ARBA00022741"/>
    </source>
</evidence>
<keyword evidence="6" id="KW-0067">ATP-binding</keyword>
<comment type="caution">
    <text evidence="10">The sequence shown here is derived from an EMBL/GenBank/DDBJ whole genome shotgun (WGS) entry which is preliminary data.</text>
</comment>
<keyword evidence="11" id="KW-1185">Reference proteome</keyword>
<feature type="domain" description="Protein kinase" evidence="9">
    <location>
        <begin position="71"/>
        <end position="345"/>
    </location>
</feature>
<comment type="catalytic activity">
    <reaction evidence="7">
        <text>L-threonyl-[protein] + ATP = O-phospho-L-threonyl-[protein] + ADP + H(+)</text>
        <dbReference type="Rhea" id="RHEA:46608"/>
        <dbReference type="Rhea" id="RHEA-COMP:11060"/>
        <dbReference type="Rhea" id="RHEA-COMP:11605"/>
        <dbReference type="ChEBI" id="CHEBI:15378"/>
        <dbReference type="ChEBI" id="CHEBI:30013"/>
        <dbReference type="ChEBI" id="CHEBI:30616"/>
        <dbReference type="ChEBI" id="CHEBI:61977"/>
        <dbReference type="ChEBI" id="CHEBI:456216"/>
        <dbReference type="EC" id="2.7.11.1"/>
    </reaction>
</comment>
<evidence type="ECO:0000256" key="7">
    <source>
        <dbReference type="ARBA" id="ARBA00047899"/>
    </source>
</evidence>
<keyword evidence="4" id="KW-0547">Nucleotide-binding</keyword>
<dbReference type="PROSITE" id="PS50011">
    <property type="entry name" value="PROTEIN_KINASE_DOM"/>
    <property type="match status" value="1"/>
</dbReference>
<evidence type="ECO:0000313" key="10">
    <source>
        <dbReference type="EMBL" id="MFC4912796.1"/>
    </source>
</evidence>
<accession>A0ABV9U8P0</accession>
<protein>
    <recommendedName>
        <fullName evidence="1">non-specific serine/threonine protein kinase</fullName>
        <ecNumber evidence="1">2.7.11.1</ecNumber>
    </recommendedName>
</protein>
<gene>
    <name evidence="10" type="ORF">ACFPCY_36235</name>
</gene>
<dbReference type="Gene3D" id="3.30.200.20">
    <property type="entry name" value="Phosphorylase Kinase, domain 1"/>
    <property type="match status" value="1"/>
</dbReference>
<dbReference type="InterPro" id="IPR011990">
    <property type="entry name" value="TPR-like_helical_dom_sf"/>
</dbReference>
<dbReference type="Pfam" id="PF16918">
    <property type="entry name" value="PknG_TPR"/>
    <property type="match status" value="1"/>
</dbReference>
<dbReference type="EC" id="2.7.11.1" evidence="1"/>
<dbReference type="PANTHER" id="PTHR24363">
    <property type="entry name" value="SERINE/THREONINE PROTEIN KINASE"/>
    <property type="match status" value="1"/>
</dbReference>
<dbReference type="Proteomes" id="UP001595872">
    <property type="component" value="Unassembled WGS sequence"/>
</dbReference>
<organism evidence="10 11">
    <name type="scientific">Actinomadura gamaensis</name>
    <dbReference type="NCBI Taxonomy" id="1763541"/>
    <lineage>
        <taxon>Bacteria</taxon>
        <taxon>Bacillati</taxon>
        <taxon>Actinomycetota</taxon>
        <taxon>Actinomycetes</taxon>
        <taxon>Streptosporangiales</taxon>
        <taxon>Thermomonosporaceae</taxon>
        <taxon>Actinomadura</taxon>
    </lineage>
</organism>
<reference evidence="11" key="1">
    <citation type="journal article" date="2019" name="Int. J. Syst. Evol. Microbiol.">
        <title>The Global Catalogue of Microorganisms (GCM) 10K type strain sequencing project: providing services to taxonomists for standard genome sequencing and annotation.</title>
        <authorList>
            <consortium name="The Broad Institute Genomics Platform"/>
            <consortium name="The Broad Institute Genome Sequencing Center for Infectious Disease"/>
            <person name="Wu L."/>
            <person name="Ma J."/>
        </authorList>
    </citation>
    <scope>NUCLEOTIDE SEQUENCE [LARGE SCALE GENOMIC DNA]</scope>
    <source>
        <strain evidence="11">KLKA75</strain>
    </source>
</reference>
<dbReference type="Gene3D" id="1.10.510.10">
    <property type="entry name" value="Transferase(Phosphotransferase) domain 1"/>
    <property type="match status" value="1"/>
</dbReference>
<sequence>MPTVPERDPATAIMADPSVPEHKRRCGNCDAPVGRGRNGMPGRSEGYCPKCGTRFSFTPKLGPGDVVAGQYEVLGCLAHGGLGWIYLAKDHNVSDRWVVLKGLLDTGDRDAMEAAVAERRFLAEVEHPNVVKIYNFVRHGDAGYIVMEYVGGESLKDLVLERRGAGDPLTPAQVMAYGLEVLRALGHLHDRGLVYCDFKPDNAIQTEEQLKLVDLGGVRRLDDDEGAVYGTVGYQAPEIADEGPSVASDLYTVARAMAVMSFEFSGYTGVHRFGLPPAEDVPVLAAHPSFDRLLRRAAHPDPGERFWSAGEMSEQLTGVLRETLAVADGRPRPAVSTLFGPETRVVGARMGRPPTFREAASALPVPLVDPDDPGARRVAALAASAPEQVVEALDGVPGRSVEETFRLVRALIDRRDGERARELLLTLDESDWRAHWFWGVAALAEGDGAAALGEFGRVYDLLPGEPAVKLAMAFAAEALGDAAGAVHFHRTVWRTDHAYENAVFGLARTLVAEGGDRAAVEALDEVPASSGRYLDAQVAAIVVTVRGWAPGADPARWRATRSELLAAAERAESLDLPEERGGRVVALLLEALIAELAENGSPPGDRSVLGVPYRERALRAALEGVYRDLARLSTARTRRRAYVDRANTIRPRTAF</sequence>
<dbReference type="RefSeq" id="WP_378263073.1">
    <property type="nucleotide sequence ID" value="NZ_JBHSIT010000013.1"/>
</dbReference>
<evidence type="ECO:0000256" key="3">
    <source>
        <dbReference type="ARBA" id="ARBA00022679"/>
    </source>
</evidence>
<dbReference type="EMBL" id="JBHSIT010000013">
    <property type="protein sequence ID" value="MFC4912796.1"/>
    <property type="molecule type" value="Genomic_DNA"/>
</dbReference>
<keyword evidence="3" id="KW-0808">Transferase</keyword>
<evidence type="ECO:0000256" key="5">
    <source>
        <dbReference type="ARBA" id="ARBA00022777"/>
    </source>
</evidence>
<dbReference type="InterPro" id="IPR031634">
    <property type="entry name" value="PknG_rubred"/>
</dbReference>
<keyword evidence="2" id="KW-0723">Serine/threonine-protein kinase</keyword>
<dbReference type="SUPFAM" id="SSF56112">
    <property type="entry name" value="Protein kinase-like (PK-like)"/>
    <property type="match status" value="1"/>
</dbReference>
<proteinExistence type="predicted"/>
<evidence type="ECO:0000256" key="1">
    <source>
        <dbReference type="ARBA" id="ARBA00012513"/>
    </source>
</evidence>
<evidence type="ECO:0000256" key="2">
    <source>
        <dbReference type="ARBA" id="ARBA00022527"/>
    </source>
</evidence>
<evidence type="ECO:0000259" key="9">
    <source>
        <dbReference type="PROSITE" id="PS50011"/>
    </source>
</evidence>
<evidence type="ECO:0000256" key="6">
    <source>
        <dbReference type="ARBA" id="ARBA00022840"/>
    </source>
</evidence>
<dbReference type="InterPro" id="IPR000719">
    <property type="entry name" value="Prot_kinase_dom"/>
</dbReference>
<dbReference type="PANTHER" id="PTHR24363:SF0">
    <property type="entry name" value="SERINE_THREONINE KINASE LIKE DOMAIN CONTAINING 1"/>
    <property type="match status" value="1"/>
</dbReference>
<dbReference type="Gene3D" id="1.25.40.10">
    <property type="entry name" value="Tetratricopeptide repeat domain"/>
    <property type="match status" value="1"/>
</dbReference>
<dbReference type="InterPro" id="IPR031636">
    <property type="entry name" value="PknG_TPR"/>
</dbReference>
<name>A0ABV9U8P0_9ACTN</name>
<dbReference type="Pfam" id="PF16919">
    <property type="entry name" value="PknG_rubred"/>
    <property type="match status" value="1"/>
</dbReference>